<evidence type="ECO:0000313" key="7">
    <source>
        <dbReference type="EMBL" id="MDU0354828.1"/>
    </source>
</evidence>
<evidence type="ECO:0000256" key="4">
    <source>
        <dbReference type="ARBA" id="ARBA00023136"/>
    </source>
</evidence>
<keyword evidence="3 5" id="KW-1133">Transmembrane helix</keyword>
<dbReference type="EMBL" id="JAWDIO010000002">
    <property type="protein sequence ID" value="MDU0354828.1"/>
    <property type="molecule type" value="Genomic_DNA"/>
</dbReference>
<keyword evidence="4 5" id="KW-0472">Membrane</keyword>
<name>A0ABU3SXV6_9ALTE</name>
<dbReference type="InterPro" id="IPR000620">
    <property type="entry name" value="EamA_dom"/>
</dbReference>
<sequence length="100" mass="11039">MISIVYLGIFGSLIGFVCYFYILQKLTTANVSLITMMTPVFAILLGNGLNNEVITIHVLLGASAIIVGLALYQQQNIRTKKQQRMVSTAAEKLAEHPELR</sequence>
<organism evidence="7 8">
    <name type="scientific">Paraglaciecola aquimarina</name>
    <dbReference type="NCBI Taxonomy" id="1235557"/>
    <lineage>
        <taxon>Bacteria</taxon>
        <taxon>Pseudomonadati</taxon>
        <taxon>Pseudomonadota</taxon>
        <taxon>Gammaproteobacteria</taxon>
        <taxon>Alteromonadales</taxon>
        <taxon>Alteromonadaceae</taxon>
        <taxon>Paraglaciecola</taxon>
    </lineage>
</organism>
<proteinExistence type="predicted"/>
<comment type="caution">
    <text evidence="7">The sequence shown here is derived from an EMBL/GenBank/DDBJ whole genome shotgun (WGS) entry which is preliminary data.</text>
</comment>
<dbReference type="PANTHER" id="PTHR32322">
    <property type="entry name" value="INNER MEMBRANE TRANSPORTER"/>
    <property type="match status" value="1"/>
</dbReference>
<dbReference type="RefSeq" id="WP_316028060.1">
    <property type="nucleotide sequence ID" value="NZ_JAWDIO010000002.1"/>
</dbReference>
<dbReference type="Proteomes" id="UP001247805">
    <property type="component" value="Unassembled WGS sequence"/>
</dbReference>
<evidence type="ECO:0000256" key="3">
    <source>
        <dbReference type="ARBA" id="ARBA00022989"/>
    </source>
</evidence>
<evidence type="ECO:0000313" key="8">
    <source>
        <dbReference type="Proteomes" id="UP001247805"/>
    </source>
</evidence>
<dbReference type="InterPro" id="IPR050638">
    <property type="entry name" value="AA-Vitamin_Transporters"/>
</dbReference>
<feature type="domain" description="EamA" evidence="6">
    <location>
        <begin position="2"/>
        <end position="71"/>
    </location>
</feature>
<dbReference type="PANTHER" id="PTHR32322:SF14">
    <property type="entry name" value="PROTEIN PAGO"/>
    <property type="match status" value="1"/>
</dbReference>
<keyword evidence="2 5" id="KW-0812">Transmembrane</keyword>
<keyword evidence="8" id="KW-1185">Reference proteome</keyword>
<evidence type="ECO:0000256" key="5">
    <source>
        <dbReference type="SAM" id="Phobius"/>
    </source>
</evidence>
<dbReference type="InterPro" id="IPR037185">
    <property type="entry name" value="EmrE-like"/>
</dbReference>
<feature type="transmembrane region" description="Helical" evidence="5">
    <location>
        <begin position="6"/>
        <end position="23"/>
    </location>
</feature>
<accession>A0ABU3SXV6</accession>
<feature type="transmembrane region" description="Helical" evidence="5">
    <location>
        <begin position="54"/>
        <end position="72"/>
    </location>
</feature>
<reference evidence="7 8" key="1">
    <citation type="submission" date="2023-10" db="EMBL/GenBank/DDBJ databases">
        <title>Glaciecola aquimarina strain GGW-M5 nov., isolated from a coastal seawater.</title>
        <authorList>
            <person name="Bayburt H."/>
            <person name="Kim J.M."/>
            <person name="Choi B.J."/>
            <person name="Jeon C.O."/>
        </authorList>
    </citation>
    <scope>NUCLEOTIDE SEQUENCE [LARGE SCALE GENOMIC DNA]</scope>
    <source>
        <strain evidence="7 8">KCTC 32108</strain>
    </source>
</reference>
<dbReference type="SUPFAM" id="SSF103481">
    <property type="entry name" value="Multidrug resistance efflux transporter EmrE"/>
    <property type="match status" value="1"/>
</dbReference>
<evidence type="ECO:0000259" key="6">
    <source>
        <dbReference type="Pfam" id="PF00892"/>
    </source>
</evidence>
<comment type="subcellular location">
    <subcellularLocation>
        <location evidence="1">Membrane</location>
        <topology evidence="1">Multi-pass membrane protein</topology>
    </subcellularLocation>
</comment>
<dbReference type="Pfam" id="PF00892">
    <property type="entry name" value="EamA"/>
    <property type="match status" value="1"/>
</dbReference>
<feature type="transmembrane region" description="Helical" evidence="5">
    <location>
        <begin position="30"/>
        <end position="48"/>
    </location>
</feature>
<evidence type="ECO:0000256" key="2">
    <source>
        <dbReference type="ARBA" id="ARBA00022692"/>
    </source>
</evidence>
<protein>
    <submittedName>
        <fullName evidence="7">DMT family transporter</fullName>
    </submittedName>
</protein>
<gene>
    <name evidence="7" type="ORF">RS130_13675</name>
</gene>
<evidence type="ECO:0000256" key="1">
    <source>
        <dbReference type="ARBA" id="ARBA00004141"/>
    </source>
</evidence>